<comment type="caution">
    <text evidence="5">The sequence shown here is derived from an EMBL/GenBank/DDBJ whole genome shotgun (WGS) entry which is preliminary data.</text>
</comment>
<dbReference type="Pfam" id="PF01613">
    <property type="entry name" value="Flavin_Reduct"/>
    <property type="match status" value="1"/>
</dbReference>
<evidence type="ECO:0000313" key="5">
    <source>
        <dbReference type="EMBL" id="MFJ3047326.1"/>
    </source>
</evidence>
<dbReference type="InterPro" id="IPR012349">
    <property type="entry name" value="Split_barrel_FMN-bd"/>
</dbReference>
<dbReference type="InterPro" id="IPR002563">
    <property type="entry name" value="Flavin_Rdtase-like_dom"/>
</dbReference>
<reference evidence="5 6" key="1">
    <citation type="submission" date="2024-10" db="EMBL/GenBank/DDBJ databases">
        <title>The Natural Products Discovery Center: Release of the First 8490 Sequenced Strains for Exploring Actinobacteria Biosynthetic Diversity.</title>
        <authorList>
            <person name="Kalkreuter E."/>
            <person name="Kautsar S.A."/>
            <person name="Yang D."/>
            <person name="Bader C.D."/>
            <person name="Teijaro C.N."/>
            <person name="Fluegel L."/>
            <person name="Davis C.M."/>
            <person name="Simpson J.R."/>
            <person name="Lauterbach L."/>
            <person name="Steele A.D."/>
            <person name="Gui C."/>
            <person name="Meng S."/>
            <person name="Li G."/>
            <person name="Viehrig K."/>
            <person name="Ye F."/>
            <person name="Su P."/>
            <person name="Kiefer A.F."/>
            <person name="Nichols A."/>
            <person name="Cepeda A.J."/>
            <person name="Yan W."/>
            <person name="Fan B."/>
            <person name="Jiang Y."/>
            <person name="Adhikari A."/>
            <person name="Zheng C.-J."/>
            <person name="Schuster L."/>
            <person name="Cowan T.M."/>
            <person name="Smanski M.J."/>
            <person name="Chevrette M.G."/>
            <person name="De Carvalho L.P.S."/>
            <person name="Shen B."/>
        </authorList>
    </citation>
    <scope>NUCLEOTIDE SEQUENCE [LARGE SCALE GENOMIC DNA]</scope>
    <source>
        <strain evidence="5 6">NPDC087045</strain>
    </source>
</reference>
<dbReference type="Proteomes" id="UP001617427">
    <property type="component" value="Unassembled WGS sequence"/>
</dbReference>
<evidence type="ECO:0000256" key="2">
    <source>
        <dbReference type="ARBA" id="ARBA00022630"/>
    </source>
</evidence>
<comment type="cofactor">
    <cofactor evidence="1">
        <name>FMN</name>
        <dbReference type="ChEBI" id="CHEBI:58210"/>
    </cofactor>
</comment>
<sequence>MSRPPRLPAKQDFPVHQIRRYLEPGPIVLVSSAHKKQRNIMTMGWHTVMEFAPSLLGCIIAGGNHSFELIRKSRECVINLPTVELIDQVVGIGNCSGAEVDKFERFGLTPLPAAEVGAPLVGECHANFECRLHDGKLIGKYNYFIFEVVKAHVARTPKNPKTVHYKGNGEFMVAGEVISRRSGFRSEYL</sequence>
<feature type="domain" description="Flavin reductase like" evidence="4">
    <location>
        <begin position="20"/>
        <end position="172"/>
    </location>
</feature>
<dbReference type="PANTHER" id="PTHR43567:SF1">
    <property type="entry name" value="FLAVOREDOXIN"/>
    <property type="match status" value="1"/>
</dbReference>
<dbReference type="PANTHER" id="PTHR43567">
    <property type="entry name" value="FLAVOREDOXIN-RELATED-RELATED"/>
    <property type="match status" value="1"/>
</dbReference>
<dbReference type="Gene3D" id="2.30.110.10">
    <property type="entry name" value="Electron Transport, Fmn-binding Protein, Chain A"/>
    <property type="match status" value="1"/>
</dbReference>
<gene>
    <name evidence="5" type="ORF">ACIPEN_15970</name>
</gene>
<evidence type="ECO:0000259" key="4">
    <source>
        <dbReference type="SMART" id="SM00903"/>
    </source>
</evidence>
<accession>A0ABW8F205</accession>
<name>A0ABW8F205_9BURK</name>
<evidence type="ECO:0000256" key="3">
    <source>
        <dbReference type="ARBA" id="ARBA00038054"/>
    </source>
</evidence>
<dbReference type="GO" id="GO:0016491">
    <property type="term" value="F:oxidoreductase activity"/>
    <property type="evidence" value="ECO:0007669"/>
    <property type="project" value="UniProtKB-KW"/>
</dbReference>
<keyword evidence="6" id="KW-1185">Reference proteome</keyword>
<dbReference type="EC" id="1.5.1.-" evidence="5"/>
<protein>
    <submittedName>
        <fullName evidence="5">Flavin reductase family protein</fullName>
        <ecNumber evidence="5">1.5.1.-</ecNumber>
    </submittedName>
</protein>
<comment type="similarity">
    <text evidence="3">Belongs to the flavoredoxin family.</text>
</comment>
<organism evidence="5 6">
    <name type="scientific">Herbaspirillum chlorophenolicum</name>
    <dbReference type="NCBI Taxonomy" id="211589"/>
    <lineage>
        <taxon>Bacteria</taxon>
        <taxon>Pseudomonadati</taxon>
        <taxon>Pseudomonadota</taxon>
        <taxon>Betaproteobacteria</taxon>
        <taxon>Burkholderiales</taxon>
        <taxon>Oxalobacteraceae</taxon>
        <taxon>Herbaspirillum</taxon>
    </lineage>
</organism>
<keyword evidence="2" id="KW-0285">Flavoprotein</keyword>
<evidence type="ECO:0000313" key="6">
    <source>
        <dbReference type="Proteomes" id="UP001617427"/>
    </source>
</evidence>
<dbReference type="InterPro" id="IPR052174">
    <property type="entry name" value="Flavoredoxin"/>
</dbReference>
<dbReference type="SUPFAM" id="SSF50475">
    <property type="entry name" value="FMN-binding split barrel"/>
    <property type="match status" value="1"/>
</dbReference>
<keyword evidence="5" id="KW-0560">Oxidoreductase</keyword>
<proteinExistence type="inferred from homology"/>
<dbReference type="RefSeq" id="WP_402701898.1">
    <property type="nucleotide sequence ID" value="NZ_JBIUZV010000009.1"/>
</dbReference>
<dbReference type="SMART" id="SM00903">
    <property type="entry name" value="Flavin_Reduct"/>
    <property type="match status" value="1"/>
</dbReference>
<dbReference type="EMBL" id="JBIUZV010000009">
    <property type="protein sequence ID" value="MFJ3047326.1"/>
    <property type="molecule type" value="Genomic_DNA"/>
</dbReference>
<evidence type="ECO:0000256" key="1">
    <source>
        <dbReference type="ARBA" id="ARBA00001917"/>
    </source>
</evidence>